<feature type="region of interest" description="Disordered" evidence="1">
    <location>
        <begin position="93"/>
        <end position="121"/>
    </location>
</feature>
<sequence length="593" mass="65334">MPPLPKIHTGALIELAEELRFAPREALLRDIDRAEGLAGEIEAGLQYPADWVVFRVTGYRPEMDDPALIPGEALLGDLSSLVERLCDAAGLTVEDMDGGEGGEGRHPHPGPLPEGEGGRQAGERAVPLVDDKLYETADELAARWGVSRKTISRWRRRGLIARRVHEADGTTRLVVTAKASSVFADRHGGVLARAAGFSRIDPATEAAIVRRARRYHEVLGLPITQIAERIGTKYDRSAEAVRQVLLRHDAGAIGRGEEPIFGEPRALDERTQRVIERAWRRGIEPGELMKRYRRSRAGIHRIINEQRLKRLRSLDLGHIAERARALDAKGIEKVLGAEPVGAFDDVEVPRDIRELIALMRERVVPVGVEERAWARAEHALRARATRLIGESGRGGFPEARLIDRAETDLRWAAQLRAALGQVQLHLVLETLETKLGMELSHMRGQEARVIVEAGLRALREGLDAFDPWTRGRLASPVGLAAARVRVEVPDSEGGKGTDGNRKRAQVRMLSGTAAPDWTVCISPWVVGLRLDARLERVAEDIPEDFEAVLTERYGLGGVRPRTLAEVAKARGITEMQAGRLERLAIHAALGGDR</sequence>
<dbReference type="EMBL" id="UOGK01000386">
    <property type="protein sequence ID" value="VAX40398.1"/>
    <property type="molecule type" value="Genomic_DNA"/>
</dbReference>
<proteinExistence type="predicted"/>
<gene>
    <name evidence="2" type="ORF">MNBD_PLANCTO03-153</name>
</gene>
<reference evidence="2" key="1">
    <citation type="submission" date="2018-06" db="EMBL/GenBank/DDBJ databases">
        <authorList>
            <person name="Zhirakovskaya E."/>
        </authorList>
    </citation>
    <scope>NUCLEOTIDE SEQUENCE</scope>
</reference>
<accession>A0A3B1DW75</accession>
<dbReference type="SUPFAM" id="SSF46955">
    <property type="entry name" value="Putative DNA-binding domain"/>
    <property type="match status" value="1"/>
</dbReference>
<dbReference type="InterPro" id="IPR013324">
    <property type="entry name" value="RNA_pol_sigma_r3/r4-like"/>
</dbReference>
<name>A0A3B1DW75_9ZZZZ</name>
<dbReference type="InterPro" id="IPR036388">
    <property type="entry name" value="WH-like_DNA-bd_sf"/>
</dbReference>
<protein>
    <submittedName>
        <fullName evidence="2">Uncharacterized protein</fullName>
    </submittedName>
</protein>
<organism evidence="2">
    <name type="scientific">hydrothermal vent metagenome</name>
    <dbReference type="NCBI Taxonomy" id="652676"/>
    <lineage>
        <taxon>unclassified sequences</taxon>
        <taxon>metagenomes</taxon>
        <taxon>ecological metagenomes</taxon>
    </lineage>
</organism>
<evidence type="ECO:0000313" key="2">
    <source>
        <dbReference type="EMBL" id="VAX40398.1"/>
    </source>
</evidence>
<dbReference type="AlphaFoldDB" id="A0A3B1DW75"/>
<dbReference type="InterPro" id="IPR009061">
    <property type="entry name" value="DNA-bd_dom_put_sf"/>
</dbReference>
<dbReference type="SUPFAM" id="SSF88659">
    <property type="entry name" value="Sigma3 and sigma4 domains of RNA polymerase sigma factors"/>
    <property type="match status" value="1"/>
</dbReference>
<dbReference type="Gene3D" id="1.10.10.10">
    <property type="entry name" value="Winged helix-like DNA-binding domain superfamily/Winged helix DNA-binding domain"/>
    <property type="match status" value="1"/>
</dbReference>
<evidence type="ECO:0000256" key="1">
    <source>
        <dbReference type="SAM" id="MobiDB-lite"/>
    </source>
</evidence>